<keyword evidence="3 5" id="KW-1133">Transmembrane helix</keyword>
<feature type="transmembrane region" description="Helical" evidence="5">
    <location>
        <begin position="95"/>
        <end position="116"/>
    </location>
</feature>
<dbReference type="EMBL" id="SRJC01000005">
    <property type="protein sequence ID" value="TGB01611.1"/>
    <property type="molecule type" value="Genomic_DNA"/>
</dbReference>
<accession>A0A4Z0GY99</accession>
<evidence type="ECO:0000256" key="5">
    <source>
        <dbReference type="SAM" id="Phobius"/>
    </source>
</evidence>
<evidence type="ECO:0008006" key="8">
    <source>
        <dbReference type="Google" id="ProtNLM"/>
    </source>
</evidence>
<organism evidence="6 7">
    <name type="scientific">Halobacillus salinus</name>
    <dbReference type="NCBI Taxonomy" id="192814"/>
    <lineage>
        <taxon>Bacteria</taxon>
        <taxon>Bacillati</taxon>
        <taxon>Bacillota</taxon>
        <taxon>Bacilli</taxon>
        <taxon>Bacillales</taxon>
        <taxon>Bacillaceae</taxon>
        <taxon>Halobacillus</taxon>
    </lineage>
</organism>
<protein>
    <recommendedName>
        <fullName evidence="8">Manganese efflux pump MntP</fullName>
    </recommendedName>
</protein>
<sequence length="178" mass="18763">MEQWTSLLLLSVALGLDAFSVSLGMGLQRVRLKHAFSAGIVVGGAHVVMPGLGMLLGDWLSDSASQWTTLGGGILLFGLGSYTVFASLSEKQSTGYTLAGAGIWLFALSVSIDSFPVGFSLGLRDSEFWISVLSFGFFSMVLTWTGFVVGRRAGALLGTYSELLGGSILCALGLYTIF</sequence>
<evidence type="ECO:0000256" key="2">
    <source>
        <dbReference type="ARBA" id="ARBA00022692"/>
    </source>
</evidence>
<dbReference type="PANTHER" id="PTHR35529">
    <property type="entry name" value="MANGANESE EFFLUX PUMP MNTP-RELATED"/>
    <property type="match status" value="1"/>
</dbReference>
<feature type="transmembrane region" description="Helical" evidence="5">
    <location>
        <begin position="156"/>
        <end position="177"/>
    </location>
</feature>
<evidence type="ECO:0000313" key="7">
    <source>
        <dbReference type="Proteomes" id="UP000297982"/>
    </source>
</evidence>
<evidence type="ECO:0000256" key="4">
    <source>
        <dbReference type="ARBA" id="ARBA00023136"/>
    </source>
</evidence>
<evidence type="ECO:0000256" key="1">
    <source>
        <dbReference type="ARBA" id="ARBA00022475"/>
    </source>
</evidence>
<comment type="caution">
    <text evidence="6">The sequence shown here is derived from an EMBL/GenBank/DDBJ whole genome shotgun (WGS) entry which is preliminary data.</text>
</comment>
<feature type="transmembrane region" description="Helical" evidence="5">
    <location>
        <begin position="6"/>
        <end position="27"/>
    </location>
</feature>
<evidence type="ECO:0000256" key="3">
    <source>
        <dbReference type="ARBA" id="ARBA00022989"/>
    </source>
</evidence>
<feature type="transmembrane region" description="Helical" evidence="5">
    <location>
        <begin position="34"/>
        <end position="55"/>
    </location>
</feature>
<feature type="transmembrane region" description="Helical" evidence="5">
    <location>
        <begin position="67"/>
        <end position="88"/>
    </location>
</feature>
<keyword evidence="4 5" id="KW-0472">Membrane</keyword>
<dbReference type="STRING" id="192814.GCA_900166575_03080"/>
<dbReference type="AlphaFoldDB" id="A0A4Z0GY99"/>
<keyword evidence="2 5" id="KW-0812">Transmembrane</keyword>
<reference evidence="6 7" key="1">
    <citation type="journal article" date="2003" name="Int. J. Syst. Evol. Microbiol.">
        <title>Halobacillus salinus sp. nov., isolated from a salt lake on the coast of the East Sea in Korea.</title>
        <authorList>
            <person name="Yoon J.H."/>
            <person name="Kang K.H."/>
            <person name="Park Y.H."/>
        </authorList>
    </citation>
    <scope>NUCLEOTIDE SEQUENCE [LARGE SCALE GENOMIC DNA]</scope>
    <source>
        <strain evidence="6 7">HSL-3</strain>
    </source>
</reference>
<keyword evidence="1" id="KW-1003">Cell membrane</keyword>
<dbReference type="Pfam" id="PF02659">
    <property type="entry name" value="Mntp"/>
    <property type="match status" value="1"/>
</dbReference>
<dbReference type="Proteomes" id="UP000297982">
    <property type="component" value="Unassembled WGS sequence"/>
</dbReference>
<proteinExistence type="predicted"/>
<gene>
    <name evidence="6" type="ORF">E4663_15765</name>
</gene>
<feature type="transmembrane region" description="Helical" evidence="5">
    <location>
        <begin position="128"/>
        <end position="149"/>
    </location>
</feature>
<dbReference type="PANTHER" id="PTHR35529:SF1">
    <property type="entry name" value="MANGANESE EFFLUX PUMP MNTP-RELATED"/>
    <property type="match status" value="1"/>
</dbReference>
<dbReference type="RefSeq" id="WP_135328319.1">
    <property type="nucleotide sequence ID" value="NZ_SRJC01000005.1"/>
</dbReference>
<name>A0A4Z0GY99_9BACI</name>
<evidence type="ECO:0000313" key="6">
    <source>
        <dbReference type="EMBL" id="TGB01611.1"/>
    </source>
</evidence>
<keyword evidence="7" id="KW-1185">Reference proteome</keyword>
<dbReference type="InterPro" id="IPR003810">
    <property type="entry name" value="Mntp/YtaF"/>
</dbReference>